<organism evidence="1 2">
    <name type="scientific">Coemansia aciculifera</name>
    <dbReference type="NCBI Taxonomy" id="417176"/>
    <lineage>
        <taxon>Eukaryota</taxon>
        <taxon>Fungi</taxon>
        <taxon>Fungi incertae sedis</taxon>
        <taxon>Zoopagomycota</taxon>
        <taxon>Kickxellomycotina</taxon>
        <taxon>Kickxellomycetes</taxon>
        <taxon>Kickxellales</taxon>
        <taxon>Kickxellaceae</taxon>
        <taxon>Coemansia</taxon>
    </lineage>
</organism>
<evidence type="ECO:0000313" key="1">
    <source>
        <dbReference type="EMBL" id="KAJ2887579.1"/>
    </source>
</evidence>
<feature type="non-terminal residue" evidence="1">
    <location>
        <position position="517"/>
    </location>
</feature>
<dbReference type="Proteomes" id="UP001139981">
    <property type="component" value="Unassembled WGS sequence"/>
</dbReference>
<proteinExistence type="predicted"/>
<name>A0ACC1LXK2_9FUNG</name>
<dbReference type="EC" id="3.1.3.48" evidence="1"/>
<sequence length="517" mass="54476">EVITVTTPYESDDGGIRKRRKSSPEPPSLRATSDKSYNSFATTPPTNVPLMKPPPLPQSSPAAAPPPVPPKDAHFPVVEGAAAASPFMKLPAPAAFSNRSSSPAAMAPPTPTASSIAQRRLQRKPVGLQLDVAAGSGVVSSPLGSSTPLPPPPATPAAGTWKQRAMPGLLGEFPYPPSTPAAIPDAQQQQNLGRRQQLHQHESSSRRLPPPLSSPARSASGDDGGQSSLKAFQDAVNASSVASSFSLRPTLLGASSPPSSLKQQQQAKRGQATTKQQRQQQQQQRVSGLNYIGAANLAAKLGEKPDIRGVVIDMRKSADYLSSHITSAIGMTVPTTLVKRHNISVQRLLTMSHAHESEKQQLAHWKQAPWITIYSEGSHDDTASEGALLVLLAKKFIAEAPDTCCVYVLEGGFAEFSRQFPLLCELNGRGNPGDSNELPVGGGNLALPSMKATPAQSSKLTVDLDHPMLRKMRQTPGGGGGCDGGNDSNEVLSMRMPPEFAALKSLSTDTMRAGHGG</sequence>
<comment type="caution">
    <text evidence="1">The sequence shown here is derived from an EMBL/GenBank/DDBJ whole genome shotgun (WGS) entry which is preliminary data.</text>
</comment>
<protein>
    <submittedName>
        <fullName evidence="1">Phosphotyrosine-specific ptp2-like protein</fullName>
        <ecNumber evidence="1">3.1.3.48</ecNumber>
    </submittedName>
</protein>
<accession>A0ACC1LXK2</accession>
<dbReference type="EMBL" id="JANBVB010002195">
    <property type="protein sequence ID" value="KAJ2887579.1"/>
    <property type="molecule type" value="Genomic_DNA"/>
</dbReference>
<evidence type="ECO:0000313" key="2">
    <source>
        <dbReference type="Proteomes" id="UP001139981"/>
    </source>
</evidence>
<keyword evidence="1" id="KW-0378">Hydrolase</keyword>
<keyword evidence="2" id="KW-1185">Reference proteome</keyword>
<feature type="non-terminal residue" evidence="1">
    <location>
        <position position="1"/>
    </location>
</feature>
<gene>
    <name evidence="1" type="primary">Ptp2</name>
    <name evidence="1" type="ORF">IWW38_005108</name>
</gene>
<reference evidence="1" key="1">
    <citation type="submission" date="2022-07" db="EMBL/GenBank/DDBJ databases">
        <title>Phylogenomic reconstructions and comparative analyses of Kickxellomycotina fungi.</title>
        <authorList>
            <person name="Reynolds N.K."/>
            <person name="Stajich J.E."/>
            <person name="Barry K."/>
            <person name="Grigoriev I.V."/>
            <person name="Crous P."/>
            <person name="Smith M.E."/>
        </authorList>
    </citation>
    <scope>NUCLEOTIDE SEQUENCE</scope>
    <source>
        <strain evidence="1">CBS 190363</strain>
    </source>
</reference>